<evidence type="ECO:0000313" key="3">
    <source>
        <dbReference type="Proteomes" id="UP000585474"/>
    </source>
</evidence>
<evidence type="ECO:0000313" key="2">
    <source>
        <dbReference type="EMBL" id="GFS43603.1"/>
    </source>
</evidence>
<organism evidence="2 3">
    <name type="scientific">Actinidia rufa</name>
    <dbReference type="NCBI Taxonomy" id="165716"/>
    <lineage>
        <taxon>Eukaryota</taxon>
        <taxon>Viridiplantae</taxon>
        <taxon>Streptophyta</taxon>
        <taxon>Embryophyta</taxon>
        <taxon>Tracheophyta</taxon>
        <taxon>Spermatophyta</taxon>
        <taxon>Magnoliopsida</taxon>
        <taxon>eudicotyledons</taxon>
        <taxon>Gunneridae</taxon>
        <taxon>Pentapetalae</taxon>
        <taxon>asterids</taxon>
        <taxon>Ericales</taxon>
        <taxon>Actinidiaceae</taxon>
        <taxon>Actinidia</taxon>
    </lineage>
</organism>
<dbReference type="EMBL" id="BJWL01000423">
    <property type="protein sequence ID" value="GFS43603.1"/>
    <property type="molecule type" value="Genomic_DNA"/>
</dbReference>
<dbReference type="OrthoDB" id="1743873at2759"/>
<reference evidence="3" key="1">
    <citation type="submission" date="2019-07" db="EMBL/GenBank/DDBJ databases">
        <title>De Novo Assembly of kiwifruit Actinidia rufa.</title>
        <authorList>
            <person name="Sugita-Konishi S."/>
            <person name="Sato K."/>
            <person name="Mori E."/>
            <person name="Abe Y."/>
            <person name="Kisaki G."/>
            <person name="Hamano K."/>
            <person name="Suezawa K."/>
            <person name="Otani M."/>
            <person name="Fukuda T."/>
            <person name="Manabe T."/>
            <person name="Gomi K."/>
            <person name="Tabuchi M."/>
            <person name="Akimitsu K."/>
            <person name="Kataoka I."/>
        </authorList>
    </citation>
    <scope>NUCLEOTIDE SEQUENCE [LARGE SCALE GENOMIC DNA]</scope>
    <source>
        <strain evidence="3">cv. Fuchu</strain>
    </source>
</reference>
<sequence length="100" mass="11304">MYHFLTQDSDTEDTIFDLIWKNVAPSKVRCFGWLVYLGRVKTGELLVRWGIIQAGDESKLGITVKRNGFVPMVEKLEIQGYKKANLGMLAVGGYLDCLAY</sequence>
<keyword evidence="3" id="KW-1185">Reference proteome</keyword>
<comment type="caution">
    <text evidence="2">The sequence shown here is derived from an EMBL/GenBank/DDBJ whole genome shotgun (WGS) entry which is preliminary data.</text>
</comment>
<proteinExistence type="predicted"/>
<dbReference type="Pfam" id="PF13966">
    <property type="entry name" value="zf-RVT"/>
    <property type="match status" value="1"/>
</dbReference>
<evidence type="ECO:0000259" key="1">
    <source>
        <dbReference type="Pfam" id="PF13966"/>
    </source>
</evidence>
<dbReference type="AlphaFoldDB" id="A0A7J0DVY2"/>
<feature type="domain" description="Reverse transcriptase zinc-binding" evidence="1">
    <location>
        <begin position="1"/>
        <end position="52"/>
    </location>
</feature>
<name>A0A7J0DVY2_9ERIC</name>
<dbReference type="InterPro" id="IPR026960">
    <property type="entry name" value="RVT-Znf"/>
</dbReference>
<accession>A0A7J0DVY2</accession>
<dbReference type="Proteomes" id="UP000585474">
    <property type="component" value="Unassembled WGS sequence"/>
</dbReference>
<gene>
    <name evidence="2" type="ORF">Acr_00g0086030</name>
</gene>
<protein>
    <recommendedName>
        <fullName evidence="1">Reverse transcriptase zinc-binding domain-containing protein</fullName>
    </recommendedName>
</protein>